<protein>
    <submittedName>
        <fullName evidence="3">HNH endonuclease signature motif containing protein</fullName>
    </submittedName>
</protein>
<gene>
    <name evidence="3" type="ORF">O0S08_13680</name>
</gene>
<dbReference type="InterPro" id="IPR003615">
    <property type="entry name" value="HNH_nuc"/>
</dbReference>
<dbReference type="EMBL" id="CP114040">
    <property type="protein sequence ID" value="WAS97193.1"/>
    <property type="molecule type" value="Genomic_DNA"/>
</dbReference>
<evidence type="ECO:0000313" key="4">
    <source>
        <dbReference type="Proteomes" id="UP001164459"/>
    </source>
</evidence>
<dbReference type="Proteomes" id="UP001164459">
    <property type="component" value="Chromosome"/>
</dbReference>
<keyword evidence="4" id="KW-1185">Reference proteome</keyword>
<dbReference type="RefSeq" id="WP_269039557.1">
    <property type="nucleotide sequence ID" value="NZ_CP114040.1"/>
</dbReference>
<feature type="region of interest" description="Disordered" evidence="1">
    <location>
        <begin position="81"/>
        <end position="133"/>
    </location>
</feature>
<keyword evidence="3" id="KW-0378">Hydrolase</keyword>
<evidence type="ECO:0000313" key="3">
    <source>
        <dbReference type="EMBL" id="WAS97193.1"/>
    </source>
</evidence>
<keyword evidence="3" id="KW-0540">Nuclease</keyword>
<feature type="domain" description="HNH nuclease" evidence="2">
    <location>
        <begin position="39"/>
        <end position="83"/>
    </location>
</feature>
<accession>A0ABY7HD21</accession>
<dbReference type="InterPro" id="IPR044925">
    <property type="entry name" value="His-Me_finger_sf"/>
</dbReference>
<dbReference type="SUPFAM" id="SSF54060">
    <property type="entry name" value="His-Me finger endonucleases"/>
    <property type="match status" value="1"/>
</dbReference>
<organism evidence="3 4">
    <name type="scientific">Nannocystis punicea</name>
    <dbReference type="NCBI Taxonomy" id="2995304"/>
    <lineage>
        <taxon>Bacteria</taxon>
        <taxon>Pseudomonadati</taxon>
        <taxon>Myxococcota</taxon>
        <taxon>Polyangia</taxon>
        <taxon>Nannocystales</taxon>
        <taxon>Nannocystaceae</taxon>
        <taxon>Nannocystis</taxon>
    </lineage>
</organism>
<dbReference type="Gene3D" id="3.90.75.20">
    <property type="match status" value="1"/>
</dbReference>
<sequence>MREAATGRVLTQTASGRNSDRLFHMTVSLVGDDGVRRNRYVHQLVLLAHVGPAPDGAHACHINDDPADNRLDNLYWGTAAHNRADQRRNGGGDKSRAPGIERDRQASLARLRAEIAGLAGEGPPRPNAATRTP</sequence>
<feature type="compositionally biased region" description="Basic and acidic residues" evidence="1">
    <location>
        <begin position="82"/>
        <end position="105"/>
    </location>
</feature>
<keyword evidence="3" id="KW-0255">Endonuclease</keyword>
<dbReference type="GO" id="GO:0004519">
    <property type="term" value="F:endonuclease activity"/>
    <property type="evidence" value="ECO:0007669"/>
    <property type="project" value="UniProtKB-KW"/>
</dbReference>
<proteinExistence type="predicted"/>
<evidence type="ECO:0000256" key="1">
    <source>
        <dbReference type="SAM" id="MobiDB-lite"/>
    </source>
</evidence>
<reference evidence="3" key="1">
    <citation type="submission" date="2022-11" db="EMBL/GenBank/DDBJ databases">
        <title>Minimal conservation of predation-associated metabolite biosynthetic gene clusters underscores biosynthetic potential of Myxococcota including descriptions for ten novel species: Archangium lansinium sp. nov., Myxococcus landrumus sp. nov., Nannocystis bai.</title>
        <authorList>
            <person name="Ahearne A."/>
            <person name="Stevens C."/>
            <person name="Dowd S."/>
        </authorList>
    </citation>
    <scope>NUCLEOTIDE SEQUENCE</scope>
    <source>
        <strain evidence="3">Fl3</strain>
    </source>
</reference>
<name>A0ABY7HD21_9BACT</name>
<evidence type="ECO:0000259" key="2">
    <source>
        <dbReference type="Pfam" id="PF13392"/>
    </source>
</evidence>
<dbReference type="Pfam" id="PF13392">
    <property type="entry name" value="HNH_3"/>
    <property type="match status" value="1"/>
</dbReference>